<dbReference type="InParanoid" id="A0A024FXR5"/>
<evidence type="ECO:0000313" key="2">
    <source>
        <dbReference type="EMBL" id="CCI39349.1"/>
    </source>
</evidence>
<accession>A0A024FXR5</accession>
<name>A0A024FXR5_9STRA</name>
<protein>
    <submittedName>
        <fullName evidence="2">Uncharacterized protein</fullName>
    </submittedName>
</protein>
<feature type="transmembrane region" description="Helical" evidence="1">
    <location>
        <begin position="26"/>
        <end position="47"/>
    </location>
</feature>
<dbReference type="Proteomes" id="UP000053237">
    <property type="component" value="Unassembled WGS sequence"/>
</dbReference>
<reference evidence="2 3" key="1">
    <citation type="submission" date="2012-05" db="EMBL/GenBank/DDBJ databases">
        <title>Recombination and specialization in a pathogen metapopulation.</title>
        <authorList>
            <person name="Gardiner A."/>
            <person name="Kemen E."/>
            <person name="Schultz-Larsen T."/>
            <person name="MacLean D."/>
            <person name="Van Oosterhout C."/>
            <person name="Jones J.D.G."/>
        </authorList>
    </citation>
    <scope>NUCLEOTIDE SEQUENCE [LARGE SCALE GENOMIC DNA]</scope>
    <source>
        <strain evidence="2 3">Ac Nc2</strain>
    </source>
</reference>
<keyword evidence="1" id="KW-0812">Transmembrane</keyword>
<gene>
    <name evidence="2" type="ORF">BN9_001320</name>
</gene>
<keyword evidence="1" id="KW-0472">Membrane</keyword>
<keyword evidence="3" id="KW-1185">Reference proteome</keyword>
<proteinExistence type="predicted"/>
<keyword evidence="1" id="KW-1133">Transmembrane helix</keyword>
<dbReference type="AlphaFoldDB" id="A0A024FXR5"/>
<organism evidence="2 3">
    <name type="scientific">Albugo candida</name>
    <dbReference type="NCBI Taxonomy" id="65357"/>
    <lineage>
        <taxon>Eukaryota</taxon>
        <taxon>Sar</taxon>
        <taxon>Stramenopiles</taxon>
        <taxon>Oomycota</taxon>
        <taxon>Peronosporomycetes</taxon>
        <taxon>Albuginales</taxon>
        <taxon>Albuginaceae</taxon>
        <taxon>Albugo</taxon>
    </lineage>
</organism>
<sequence length="118" mass="13661">MALWNVNDVRIETEYATFQKAHKADVVVLLVLVIFFMVFYVVGRFCMSSRNSIKKQWRYYPGKSLDHKKAATSYDQIVQDNEMIEPLLKTAMSQKQVTEAINHESRAPSAPPLHYLHS</sequence>
<evidence type="ECO:0000313" key="3">
    <source>
        <dbReference type="Proteomes" id="UP000053237"/>
    </source>
</evidence>
<dbReference type="EMBL" id="CAIX01000001">
    <property type="protein sequence ID" value="CCI39349.1"/>
    <property type="molecule type" value="Genomic_DNA"/>
</dbReference>
<comment type="caution">
    <text evidence="2">The sequence shown here is derived from an EMBL/GenBank/DDBJ whole genome shotgun (WGS) entry which is preliminary data.</text>
</comment>
<evidence type="ECO:0000256" key="1">
    <source>
        <dbReference type="SAM" id="Phobius"/>
    </source>
</evidence>